<evidence type="ECO:0000313" key="2">
    <source>
        <dbReference type="Proteomes" id="UP000182826"/>
    </source>
</evidence>
<sequence length="116" mass="13785">MPFKRICYACDLIDNPELIEEYKKYHLAENARPEITKSIKDAGIVSMEIYLLGNRLFMCMEVDETFTPERKQLMDAANTEVQQWEQLMWKFQQAPPGAKPGEKWLMMEQIYQLEQF</sequence>
<dbReference type="InterPro" id="IPR052996">
    <property type="entry name" value="Carb_Metab_Mutarotase"/>
</dbReference>
<reference evidence="1 2" key="1">
    <citation type="submission" date="2016-10" db="EMBL/GenBank/DDBJ databases">
        <title>Draft Genome Sequence of Rhizobacteria Flavobacterium johnsoniae CI04.</title>
        <authorList>
            <person name="Bravo J.I."/>
            <person name="Lozano G.L."/>
            <person name="Handelsman J."/>
        </authorList>
    </citation>
    <scope>NUCLEOTIDE SEQUENCE [LARGE SCALE GENOMIC DNA]</scope>
    <source>
        <strain evidence="1 2">CI04</strain>
    </source>
</reference>
<gene>
    <name evidence="1" type="ORF">BKM63_14330</name>
</gene>
<dbReference type="AlphaFoldDB" id="A0A1J7BSK9"/>
<dbReference type="InterPro" id="IPR011008">
    <property type="entry name" value="Dimeric_a/b-barrel"/>
</dbReference>
<dbReference type="Pfam" id="PF05336">
    <property type="entry name" value="rhaM"/>
    <property type="match status" value="1"/>
</dbReference>
<organism evidence="1 2">
    <name type="scientific">Flavobacterium johnsoniae</name>
    <name type="common">Cytophaga johnsonae</name>
    <dbReference type="NCBI Taxonomy" id="986"/>
    <lineage>
        <taxon>Bacteria</taxon>
        <taxon>Pseudomonadati</taxon>
        <taxon>Bacteroidota</taxon>
        <taxon>Flavobacteriia</taxon>
        <taxon>Flavobacteriales</taxon>
        <taxon>Flavobacteriaceae</taxon>
        <taxon>Flavobacterium</taxon>
    </lineage>
</organism>
<name>A0A1J7BSK9_FLAJO</name>
<dbReference type="InterPro" id="IPR008000">
    <property type="entry name" value="Rham/fucose_mutarotase"/>
</dbReference>
<proteinExistence type="predicted"/>
<dbReference type="GO" id="GO:0016857">
    <property type="term" value="F:racemase and epimerase activity, acting on carbohydrates and derivatives"/>
    <property type="evidence" value="ECO:0007669"/>
    <property type="project" value="InterPro"/>
</dbReference>
<protein>
    <submittedName>
        <fullName evidence="1">L-fucose mutarotase</fullName>
    </submittedName>
</protein>
<evidence type="ECO:0000313" key="1">
    <source>
        <dbReference type="EMBL" id="OIV41691.1"/>
    </source>
</evidence>
<accession>A0A1J7BSK9</accession>
<keyword evidence="2" id="KW-1185">Reference proteome</keyword>
<dbReference type="Proteomes" id="UP000182826">
    <property type="component" value="Unassembled WGS sequence"/>
</dbReference>
<dbReference type="PANTHER" id="PTHR43239:SF1">
    <property type="entry name" value="UPF0734 PROTEIN DDB_G0273871_DDB_G0273177"/>
    <property type="match status" value="1"/>
</dbReference>
<dbReference type="RefSeq" id="WP_071637243.1">
    <property type="nucleotide sequence ID" value="NZ_MLFK01000007.1"/>
</dbReference>
<dbReference type="SUPFAM" id="SSF54909">
    <property type="entry name" value="Dimeric alpha+beta barrel"/>
    <property type="match status" value="1"/>
</dbReference>
<dbReference type="OrthoDB" id="1430580at2"/>
<dbReference type="Gene3D" id="3.30.70.100">
    <property type="match status" value="1"/>
</dbReference>
<dbReference type="PANTHER" id="PTHR43239">
    <property type="entry name" value="UPF0734 PROTEIN DDB_G0273871/DDB_G0273177"/>
    <property type="match status" value="1"/>
</dbReference>
<dbReference type="EMBL" id="MLFK01000007">
    <property type="protein sequence ID" value="OIV41691.1"/>
    <property type="molecule type" value="Genomic_DNA"/>
</dbReference>
<comment type="caution">
    <text evidence="1">The sequence shown here is derived from an EMBL/GenBank/DDBJ whole genome shotgun (WGS) entry which is preliminary data.</text>
</comment>